<reference evidence="4 5" key="1">
    <citation type="journal article" date="2018" name="Mol. Genet. Genomics">
        <title>The red deer Cervus elaphus genome CerEla1.0: sequencing, annotating, genes, and chromosomes.</title>
        <authorList>
            <person name="Bana N.A."/>
            <person name="Nyiri A."/>
            <person name="Nagy J."/>
            <person name="Frank K."/>
            <person name="Nagy T."/>
            <person name="Steger V."/>
            <person name="Schiller M."/>
            <person name="Lakatos P."/>
            <person name="Sugar L."/>
            <person name="Horn P."/>
            <person name="Barta E."/>
            <person name="Orosz L."/>
        </authorList>
    </citation>
    <scope>NUCLEOTIDE SEQUENCE [LARGE SCALE GENOMIC DNA]</scope>
    <source>
        <strain evidence="4">Hungarian</strain>
    </source>
</reference>
<evidence type="ECO:0000313" key="4">
    <source>
        <dbReference type="EMBL" id="OWK15531.1"/>
    </source>
</evidence>
<feature type="region of interest" description="Disordered" evidence="2">
    <location>
        <begin position="430"/>
        <end position="451"/>
    </location>
</feature>
<sequence length="451" mass="50485">MGGAHKSLYMTSANHPMKVLIAKPQSERELSPGRKHPEKVLGVLISKKAQQICEGQIPVNVHCSRLAANHFLDLPGELYAPTGTEDTDSSQDGEASMNTSHESLVVSPYIQQELEAYVLKFRVRHRWVLLLKVFKFIFNLKLKDAYCTLLPRSTLKATSDTGDHPKAQLAKDSGKHPQLHPGKKGITPEAVPHLERPLTAPSWATEETWQALEGPLPGNMQKPLKAPLTGQEVKPSSQDTTYNFVGRIWHSESVMEADRGSLESSPSPAMARNVPQEGSGGWTTPESCSSETVMDLNDCSPSCREQEAVEEDPVRKDNFEPIVLRSNTNPSLNTNFVDSNPEDVDFDEPFCKLEFRGFTDWQKQAQGQPSCMLRQDCATDRLLKDSHSDIFTATNTWLLRHLCPVVRPCPVENHPIPRYSMMLCQAESSQGQKEALRRQPQHKSMQEIHLH</sequence>
<dbReference type="InterPro" id="IPR039509">
    <property type="entry name" value="SPATA31"/>
</dbReference>
<comment type="similarity">
    <text evidence="1">Belongs to the SPATA31 family.</text>
</comment>
<dbReference type="AlphaFoldDB" id="A0A212DBB3"/>
<evidence type="ECO:0000256" key="1">
    <source>
        <dbReference type="ARBA" id="ARBA00035009"/>
    </source>
</evidence>
<dbReference type="PANTHER" id="PTHR21859:SF56">
    <property type="entry name" value="SPATA31 DOMAIN-CONTAINING PROTEIN"/>
    <property type="match status" value="1"/>
</dbReference>
<accession>A0A212DBB3</accession>
<keyword evidence="5" id="KW-1185">Reference proteome</keyword>
<evidence type="ECO:0000256" key="2">
    <source>
        <dbReference type="SAM" id="MobiDB-lite"/>
    </source>
</evidence>
<dbReference type="Proteomes" id="UP000242450">
    <property type="component" value="Chromosome 5"/>
</dbReference>
<feature type="region of interest" description="Disordered" evidence="2">
    <location>
        <begin position="259"/>
        <end position="291"/>
    </location>
</feature>
<feature type="region of interest" description="Disordered" evidence="2">
    <location>
        <begin position="157"/>
        <end position="189"/>
    </location>
</feature>
<dbReference type="EMBL" id="MKHE01000005">
    <property type="protein sequence ID" value="OWK15531.1"/>
    <property type="molecule type" value="Genomic_DNA"/>
</dbReference>
<organism evidence="4 5">
    <name type="scientific">Cervus elaphus hippelaphus</name>
    <name type="common">European red deer</name>
    <dbReference type="NCBI Taxonomy" id="46360"/>
    <lineage>
        <taxon>Eukaryota</taxon>
        <taxon>Metazoa</taxon>
        <taxon>Chordata</taxon>
        <taxon>Craniata</taxon>
        <taxon>Vertebrata</taxon>
        <taxon>Euteleostomi</taxon>
        <taxon>Mammalia</taxon>
        <taxon>Eutheria</taxon>
        <taxon>Laurasiatheria</taxon>
        <taxon>Artiodactyla</taxon>
        <taxon>Ruminantia</taxon>
        <taxon>Pecora</taxon>
        <taxon>Cervidae</taxon>
        <taxon>Cervinae</taxon>
        <taxon>Cervus</taxon>
    </lineage>
</organism>
<gene>
    <name evidence="4" type="ORF">Celaphus_00000589</name>
</gene>
<feature type="compositionally biased region" description="Polar residues" evidence="2">
    <location>
        <begin position="282"/>
        <end position="291"/>
    </location>
</feature>
<comment type="caution">
    <text evidence="4">The sequence shown here is derived from an EMBL/GenBank/DDBJ whole genome shotgun (WGS) entry which is preliminary data.</text>
</comment>
<name>A0A212DBB3_CEREH</name>
<dbReference type="PANTHER" id="PTHR21859">
    <property type="entry name" value="ACROSOME-SPECIFIC PROTEIN"/>
    <property type="match status" value="1"/>
</dbReference>
<evidence type="ECO:0000313" key="5">
    <source>
        <dbReference type="Proteomes" id="UP000242450"/>
    </source>
</evidence>
<feature type="domain" description="SPATA31" evidence="3">
    <location>
        <begin position="14"/>
        <end position="65"/>
    </location>
</feature>
<evidence type="ECO:0000259" key="3">
    <source>
        <dbReference type="Pfam" id="PF14650"/>
    </source>
</evidence>
<dbReference type="Pfam" id="PF14650">
    <property type="entry name" value="FAM75"/>
    <property type="match status" value="1"/>
</dbReference>
<dbReference type="OrthoDB" id="9806404at2759"/>
<proteinExistence type="inferred from homology"/>
<protein>
    <recommendedName>
        <fullName evidence="3">SPATA31 domain-containing protein</fullName>
    </recommendedName>
</protein>